<dbReference type="AlphaFoldDB" id="A0A1M4ZW18"/>
<dbReference type="OrthoDB" id="8950502at2"/>
<organism evidence="2 3">
    <name type="scientific">Mariniphaga anaerophila</name>
    <dbReference type="NCBI Taxonomy" id="1484053"/>
    <lineage>
        <taxon>Bacteria</taxon>
        <taxon>Pseudomonadati</taxon>
        <taxon>Bacteroidota</taxon>
        <taxon>Bacteroidia</taxon>
        <taxon>Marinilabiliales</taxon>
        <taxon>Prolixibacteraceae</taxon>
        <taxon>Mariniphaga</taxon>
    </lineage>
</organism>
<accession>A0A1M4ZW18</accession>
<evidence type="ECO:0000313" key="2">
    <source>
        <dbReference type="EMBL" id="SHF22229.1"/>
    </source>
</evidence>
<dbReference type="Pfam" id="PF10142">
    <property type="entry name" value="PhoPQ_related"/>
    <property type="match status" value="1"/>
</dbReference>
<dbReference type="Proteomes" id="UP000184164">
    <property type="component" value="Unassembled WGS sequence"/>
</dbReference>
<keyword evidence="1" id="KW-0732">Signal</keyword>
<evidence type="ECO:0000256" key="1">
    <source>
        <dbReference type="SAM" id="SignalP"/>
    </source>
</evidence>
<dbReference type="PROSITE" id="PS51257">
    <property type="entry name" value="PROKAR_LIPOPROTEIN"/>
    <property type="match status" value="1"/>
</dbReference>
<evidence type="ECO:0000313" key="3">
    <source>
        <dbReference type="Proteomes" id="UP000184164"/>
    </source>
</evidence>
<protein>
    <submittedName>
        <fullName evidence="2">PhoPQ-activated pathogenicity-related protein</fullName>
    </submittedName>
</protein>
<dbReference type="RefSeq" id="WP_073001063.1">
    <property type="nucleotide sequence ID" value="NZ_FQUM01000004.1"/>
</dbReference>
<dbReference type="PANTHER" id="PTHR31497">
    <property type="entry name" value="AUTOCRINE PROLIFERATION REPRESSOR PROTEIN A"/>
    <property type="match status" value="1"/>
</dbReference>
<dbReference type="EMBL" id="FQUM01000004">
    <property type="protein sequence ID" value="SHF22229.1"/>
    <property type="molecule type" value="Genomic_DNA"/>
</dbReference>
<sequence>MKTALKLTFFGLLIGTLLFSCAQPKEVTPETALESYIENSDKSFTWEQKDSHEADGVKIYNLLVTSQQWREYTWRHQVAVIVPNEVKYDGALLFITGGSNKDEMPNWKKPDDRNISALKLVAERNNAVVAIVFQVPNQPLYGDMTEDELISYTFHNYRKDKDFTWPLLFPMVKSAVRSMDAVQAFSKETLNHNINRFVVSGASKRGWTTWLTGASDSRVEAIAPMVIDMLNMPKSITYHLDAWGSYSIQIQDYVNLGIAQDVNTPDGQELATMVDPYSYRKKLTMPKLIFNGTNDEYWPADAIKHYLDEIPGENYLHYVPNAGHGLGDKKQAIQALSSFFATTLQKKKYPACSWTMEKDGEQIVLKIKASGDKLSGIVLWTADSDDRDFRDNEFVSAPQNTEPSDEIIVHVNYPESGFRAFYIDLLYPDPNGDMYSESTRMFVANDTEVL</sequence>
<dbReference type="Gene3D" id="3.40.50.1820">
    <property type="entry name" value="alpha/beta hydrolase"/>
    <property type="match status" value="1"/>
</dbReference>
<dbReference type="STRING" id="1484053.SAMN05444274_10494"/>
<proteinExistence type="predicted"/>
<dbReference type="SUPFAM" id="SSF53474">
    <property type="entry name" value="alpha/beta-Hydrolases"/>
    <property type="match status" value="1"/>
</dbReference>
<dbReference type="PANTHER" id="PTHR31497:SF0">
    <property type="entry name" value="AUTOCRINE PROLIFERATION REPRESSOR PROTEIN A"/>
    <property type="match status" value="1"/>
</dbReference>
<feature type="signal peptide" evidence="1">
    <location>
        <begin position="1"/>
        <end position="22"/>
    </location>
</feature>
<reference evidence="2 3" key="1">
    <citation type="submission" date="2016-11" db="EMBL/GenBank/DDBJ databases">
        <authorList>
            <person name="Jaros S."/>
            <person name="Januszkiewicz K."/>
            <person name="Wedrychowicz H."/>
        </authorList>
    </citation>
    <scope>NUCLEOTIDE SEQUENCE [LARGE SCALE GENOMIC DNA]</scope>
    <source>
        <strain evidence="2 3">DSM 26910</strain>
    </source>
</reference>
<gene>
    <name evidence="2" type="ORF">SAMN05444274_10494</name>
</gene>
<feature type="chain" id="PRO_5012883553" evidence="1">
    <location>
        <begin position="23"/>
        <end position="450"/>
    </location>
</feature>
<dbReference type="InterPro" id="IPR009199">
    <property type="entry name" value="PhoPQ-act_pathogen-rel_PqaA"/>
</dbReference>
<name>A0A1M4ZW18_9BACT</name>
<dbReference type="PIRSF" id="PIRSF014728">
    <property type="entry name" value="PqaA"/>
    <property type="match status" value="1"/>
</dbReference>
<dbReference type="InterPro" id="IPR029058">
    <property type="entry name" value="AB_hydrolase_fold"/>
</dbReference>
<keyword evidence="3" id="KW-1185">Reference proteome</keyword>